<evidence type="ECO:0000256" key="1">
    <source>
        <dbReference type="SAM" id="SignalP"/>
    </source>
</evidence>
<name>A0A1K1M994_9FLAO</name>
<feature type="chain" id="PRO_5009665501" evidence="1">
    <location>
        <begin position="22"/>
        <end position="333"/>
    </location>
</feature>
<evidence type="ECO:0000313" key="3">
    <source>
        <dbReference type="EMBL" id="SFW19667.1"/>
    </source>
</evidence>
<accession>A0A1K1M994</accession>
<reference evidence="3 4" key="1">
    <citation type="submission" date="2016-11" db="EMBL/GenBank/DDBJ databases">
        <authorList>
            <person name="Jaros S."/>
            <person name="Januszkiewicz K."/>
            <person name="Wedrychowicz H."/>
        </authorList>
    </citation>
    <scope>NUCLEOTIDE SEQUENCE [LARGE SCALE GENOMIC DNA]</scope>
    <source>
        <strain evidence="3 4">CGMCC 1.12145</strain>
    </source>
</reference>
<dbReference type="RefSeq" id="WP_083564741.1">
    <property type="nucleotide sequence ID" value="NZ_FPJE01000002.1"/>
</dbReference>
<proteinExistence type="predicted"/>
<dbReference type="Pfam" id="PF00704">
    <property type="entry name" value="Glyco_hydro_18"/>
    <property type="match status" value="1"/>
</dbReference>
<dbReference type="InterPro" id="IPR001223">
    <property type="entry name" value="Glyco_hydro18_cat"/>
</dbReference>
<dbReference type="PROSITE" id="PS51257">
    <property type="entry name" value="PROKAR_LIPOPROTEIN"/>
    <property type="match status" value="1"/>
</dbReference>
<dbReference type="SUPFAM" id="SSF51445">
    <property type="entry name" value="(Trans)glycosidases"/>
    <property type="match status" value="1"/>
</dbReference>
<evidence type="ECO:0000313" key="4">
    <source>
        <dbReference type="Proteomes" id="UP000182248"/>
    </source>
</evidence>
<dbReference type="InterPro" id="IPR017853">
    <property type="entry name" value="GH"/>
</dbReference>
<dbReference type="AlphaFoldDB" id="A0A1K1M994"/>
<keyword evidence="1" id="KW-0732">Signal</keyword>
<dbReference type="GO" id="GO:0016787">
    <property type="term" value="F:hydrolase activity"/>
    <property type="evidence" value="ECO:0007669"/>
    <property type="project" value="UniProtKB-KW"/>
</dbReference>
<gene>
    <name evidence="3" type="ORF">SAMN02927921_00488</name>
</gene>
<dbReference type="STRING" id="1150368.SAMN02927921_00488"/>
<evidence type="ECO:0000259" key="2">
    <source>
        <dbReference type="PROSITE" id="PS51910"/>
    </source>
</evidence>
<protein>
    <submittedName>
        <fullName evidence="3">Glycosyl hydrolases family 18</fullName>
    </submittedName>
</protein>
<dbReference type="PROSITE" id="PS51910">
    <property type="entry name" value="GH18_2"/>
    <property type="match status" value="1"/>
</dbReference>
<feature type="domain" description="GH18" evidence="2">
    <location>
        <begin position="51"/>
        <end position="317"/>
    </location>
</feature>
<feature type="signal peptide" evidence="1">
    <location>
        <begin position="1"/>
        <end position="21"/>
    </location>
</feature>
<dbReference type="Proteomes" id="UP000182248">
    <property type="component" value="Unassembled WGS sequence"/>
</dbReference>
<dbReference type="GO" id="GO:0005975">
    <property type="term" value="P:carbohydrate metabolic process"/>
    <property type="evidence" value="ECO:0007669"/>
    <property type="project" value="InterPro"/>
</dbReference>
<keyword evidence="3" id="KW-0378">Hydrolase</keyword>
<keyword evidence="4" id="KW-1185">Reference proteome</keyword>
<dbReference type="OrthoDB" id="2582440at2"/>
<dbReference type="Gene3D" id="3.20.20.80">
    <property type="entry name" value="Glycosidases"/>
    <property type="match status" value="1"/>
</dbReference>
<dbReference type="EMBL" id="FPJE01000002">
    <property type="protein sequence ID" value="SFW19667.1"/>
    <property type="molecule type" value="Genomic_DNA"/>
</dbReference>
<organism evidence="3 4">
    <name type="scientific">Sinomicrobium oceani</name>
    <dbReference type="NCBI Taxonomy" id="1150368"/>
    <lineage>
        <taxon>Bacteria</taxon>
        <taxon>Pseudomonadati</taxon>
        <taxon>Bacteroidota</taxon>
        <taxon>Flavobacteriia</taxon>
        <taxon>Flavobacteriales</taxon>
        <taxon>Flavobacteriaceae</taxon>
        <taxon>Sinomicrobium</taxon>
    </lineage>
</organism>
<sequence length="333" mass="36317">MKTIRLWLLGLSVLMCSVTGCSEYGFPGGGTDAETEGNSDTLVIEGEPRSPLSVVYIETKNSLLTNADCIRMEDGKPAFDIAVIFAGNINMDANGEAEVRLNPGVTELLENNITHVKQLQEAGTKVLLSILGNHDEAGWSCFESYADAEANAVRVRDVVEKYGLDGIEIDDEYSKCPAQSNSRSLIWACHAIRQAMPGKIIAKALGVYGGGAHEDLSYTYEGEKLSDLLDYGWTMSYWGVSESEINSYLNNGFSTSQLGEGIAVNLDASYSTSKENAVAAAEYVRSNGLGILMFFELKYNSDRDNYLTDVFEALYGQNIEISPDCLENSGYEN</sequence>